<sequence>MIVYFIGGSSGAAFGAAAVGWFGWPATAALTAAAIAIAMAVILTTSRTRPDLRAARAPLLPPVSDGPVRRQHRDPCRTDGGSGIRRRPKS</sequence>
<evidence type="ECO:0000256" key="1">
    <source>
        <dbReference type="SAM" id="MobiDB-lite"/>
    </source>
</evidence>
<keyword evidence="2" id="KW-0812">Transmembrane</keyword>
<accession>A0ABS0CWZ9</accession>
<reference evidence="3 4" key="1">
    <citation type="submission" date="2020-10" db="EMBL/GenBank/DDBJ databases">
        <title>Identification of Nocardia species via Next-generation sequencing and recognition of intraspecies genetic diversity.</title>
        <authorList>
            <person name="Li P."/>
            <person name="Li P."/>
            <person name="Lu B."/>
        </authorList>
    </citation>
    <scope>NUCLEOTIDE SEQUENCE [LARGE SCALE GENOMIC DNA]</scope>
    <source>
        <strain evidence="3 4">BJ06-0157</strain>
    </source>
</reference>
<name>A0ABS0CWZ9_9NOCA</name>
<dbReference type="Proteomes" id="UP000702209">
    <property type="component" value="Unassembled WGS sequence"/>
</dbReference>
<protein>
    <recommendedName>
        <fullName evidence="5">Major facilitator superfamily (MFS) profile domain-containing protein</fullName>
    </recommendedName>
</protein>
<dbReference type="RefSeq" id="WP_195132274.1">
    <property type="nucleotide sequence ID" value="NZ_JADLQX010000022.1"/>
</dbReference>
<dbReference type="SUPFAM" id="SSF103473">
    <property type="entry name" value="MFS general substrate transporter"/>
    <property type="match status" value="1"/>
</dbReference>
<keyword evidence="2" id="KW-0472">Membrane</keyword>
<dbReference type="EMBL" id="JADLQX010000022">
    <property type="protein sequence ID" value="MBF6301005.1"/>
    <property type="molecule type" value="Genomic_DNA"/>
</dbReference>
<feature type="transmembrane region" description="Helical" evidence="2">
    <location>
        <begin position="22"/>
        <end position="43"/>
    </location>
</feature>
<gene>
    <name evidence="3" type="ORF">IU459_26170</name>
</gene>
<evidence type="ECO:0008006" key="5">
    <source>
        <dbReference type="Google" id="ProtNLM"/>
    </source>
</evidence>
<dbReference type="InterPro" id="IPR036259">
    <property type="entry name" value="MFS_trans_sf"/>
</dbReference>
<proteinExistence type="predicted"/>
<keyword evidence="4" id="KW-1185">Reference proteome</keyword>
<organism evidence="3 4">
    <name type="scientific">Nocardia amamiensis</name>
    <dbReference type="NCBI Taxonomy" id="404578"/>
    <lineage>
        <taxon>Bacteria</taxon>
        <taxon>Bacillati</taxon>
        <taxon>Actinomycetota</taxon>
        <taxon>Actinomycetes</taxon>
        <taxon>Mycobacteriales</taxon>
        <taxon>Nocardiaceae</taxon>
        <taxon>Nocardia</taxon>
    </lineage>
</organism>
<keyword evidence="2" id="KW-1133">Transmembrane helix</keyword>
<evidence type="ECO:0000256" key="2">
    <source>
        <dbReference type="SAM" id="Phobius"/>
    </source>
</evidence>
<feature type="region of interest" description="Disordered" evidence="1">
    <location>
        <begin position="54"/>
        <end position="90"/>
    </location>
</feature>
<comment type="caution">
    <text evidence="3">The sequence shown here is derived from an EMBL/GenBank/DDBJ whole genome shotgun (WGS) entry which is preliminary data.</text>
</comment>
<evidence type="ECO:0000313" key="3">
    <source>
        <dbReference type="EMBL" id="MBF6301005.1"/>
    </source>
</evidence>
<evidence type="ECO:0000313" key="4">
    <source>
        <dbReference type="Proteomes" id="UP000702209"/>
    </source>
</evidence>